<evidence type="ECO:0000256" key="5">
    <source>
        <dbReference type="ARBA" id="ARBA00023163"/>
    </source>
</evidence>
<evidence type="ECO:0000259" key="8">
    <source>
        <dbReference type="PROSITE" id="PS50090"/>
    </source>
</evidence>
<dbReference type="AlphaFoldDB" id="Q76B77"/>
<dbReference type="Gene3D" id="1.10.10.60">
    <property type="entry name" value="Homeodomain-like"/>
    <property type="match status" value="2"/>
</dbReference>
<keyword evidence="2" id="KW-0677">Repeat</keyword>
<feature type="domain" description="Myb-like" evidence="8">
    <location>
        <begin position="9"/>
        <end position="61"/>
    </location>
</feature>
<dbReference type="GO" id="GO:0003677">
    <property type="term" value="F:DNA binding"/>
    <property type="evidence" value="ECO:0007669"/>
    <property type="project" value="UniProtKB-KW"/>
</dbReference>
<keyword evidence="5" id="KW-0804">Transcription</keyword>
<evidence type="ECO:0000256" key="6">
    <source>
        <dbReference type="ARBA" id="ARBA00023242"/>
    </source>
</evidence>
<keyword evidence="3" id="KW-0805">Transcription regulation</keyword>
<dbReference type="FunFam" id="1.10.10.60:FF:000001">
    <property type="entry name" value="MYB-related transcription factor"/>
    <property type="match status" value="1"/>
</dbReference>
<feature type="region of interest" description="Disordered" evidence="7">
    <location>
        <begin position="105"/>
        <end position="177"/>
    </location>
</feature>
<evidence type="ECO:0000256" key="3">
    <source>
        <dbReference type="ARBA" id="ARBA00023015"/>
    </source>
</evidence>
<evidence type="ECO:0000313" key="10">
    <source>
        <dbReference type="EMBL" id="BAD04026.1"/>
    </source>
</evidence>
<feature type="domain" description="Myb-like" evidence="8">
    <location>
        <begin position="62"/>
        <end position="103"/>
    </location>
</feature>
<dbReference type="InterPro" id="IPR017930">
    <property type="entry name" value="Myb_dom"/>
</dbReference>
<keyword evidence="6" id="KW-0539">Nucleus</keyword>
<feature type="domain" description="HTH myb-type" evidence="9">
    <location>
        <begin position="66"/>
        <end position="125"/>
    </location>
</feature>
<reference evidence="10" key="1">
    <citation type="journal article" date="2004" name="Genetics">
        <title>Allelic diversification at the C (OsC1) locus of wild and cultivated rice: nucleotide changes associated with phenotypes.</title>
        <authorList>
            <person name="Saitoh K."/>
            <person name="Onishi K."/>
            <person name="Mikami I."/>
            <person name="Thidar K."/>
            <person name="Sano Y."/>
        </authorList>
    </citation>
    <scope>NUCLEOTIDE SEQUENCE</scope>
</reference>
<dbReference type="InterPro" id="IPR001005">
    <property type="entry name" value="SANT/Myb"/>
</dbReference>
<dbReference type="Pfam" id="PF00249">
    <property type="entry name" value="Myb_DNA-binding"/>
    <property type="match status" value="2"/>
</dbReference>
<dbReference type="CDD" id="cd00167">
    <property type="entry name" value="SANT"/>
    <property type="match status" value="2"/>
</dbReference>
<dbReference type="PANTHER" id="PTHR47999">
    <property type="entry name" value="TRANSCRIPTION FACTOR MYB8-RELATED-RELATED"/>
    <property type="match status" value="1"/>
</dbReference>
<dbReference type="EMBL" id="AB111871">
    <property type="protein sequence ID" value="BAD04026.1"/>
    <property type="molecule type" value="Genomic_DNA"/>
</dbReference>
<keyword evidence="4" id="KW-0238">DNA-binding</keyword>
<name>Q76B77_ORYSJ</name>
<dbReference type="PANTHER" id="PTHR47999:SF107">
    <property type="entry name" value="TRANSCRIPTION FACTOR MYB114-LIKE"/>
    <property type="match status" value="1"/>
</dbReference>
<feature type="domain" description="HTH myb-type" evidence="9">
    <location>
        <begin position="9"/>
        <end position="65"/>
    </location>
</feature>
<accession>Q76B77</accession>
<protein>
    <submittedName>
        <fullName evidence="10">Myb protein</fullName>
    </submittedName>
</protein>
<dbReference type="PROSITE" id="PS51294">
    <property type="entry name" value="HTH_MYB"/>
    <property type="match status" value="2"/>
</dbReference>
<dbReference type="SMART" id="SM00717">
    <property type="entry name" value="SANT"/>
    <property type="match status" value="2"/>
</dbReference>
<dbReference type="GO" id="GO:0005634">
    <property type="term" value="C:nucleus"/>
    <property type="evidence" value="ECO:0007669"/>
    <property type="project" value="UniProtKB-SubCell"/>
</dbReference>
<gene>
    <name evidence="10" type="primary">C</name>
</gene>
<evidence type="ECO:0000256" key="7">
    <source>
        <dbReference type="SAM" id="MobiDB-lite"/>
    </source>
</evidence>
<organism evidence="10">
    <name type="scientific">Oryza sativa subsp. japonica</name>
    <name type="common">Rice</name>
    <dbReference type="NCBI Taxonomy" id="39947"/>
    <lineage>
        <taxon>Eukaryota</taxon>
        <taxon>Viridiplantae</taxon>
        <taxon>Streptophyta</taxon>
        <taxon>Embryophyta</taxon>
        <taxon>Tracheophyta</taxon>
        <taxon>Spermatophyta</taxon>
        <taxon>Magnoliopsida</taxon>
        <taxon>Liliopsida</taxon>
        <taxon>Poales</taxon>
        <taxon>Poaceae</taxon>
        <taxon>BOP clade</taxon>
        <taxon>Oryzoideae</taxon>
        <taxon>Oryzeae</taxon>
        <taxon>Oryzinae</taxon>
        <taxon>Oryza</taxon>
        <taxon>Oryza sativa</taxon>
    </lineage>
</organism>
<dbReference type="InterPro" id="IPR015495">
    <property type="entry name" value="Myb_TF_plants"/>
</dbReference>
<feature type="compositionally biased region" description="Basic residues" evidence="7">
    <location>
        <begin position="116"/>
        <end position="133"/>
    </location>
</feature>
<evidence type="ECO:0000259" key="9">
    <source>
        <dbReference type="PROSITE" id="PS51294"/>
    </source>
</evidence>
<evidence type="ECO:0000256" key="2">
    <source>
        <dbReference type="ARBA" id="ARBA00022737"/>
    </source>
</evidence>
<feature type="compositionally biased region" description="Low complexity" evidence="7">
    <location>
        <begin position="144"/>
        <end position="156"/>
    </location>
</feature>
<sequence length="193" mass="21954">MGRRACCAKEGMKRGAWTSKEDDVLASYIKSHGEGKWREVPQRAGLRRCGKSCRLRWLNYLRPNIKRGNIDDDEEELIVRLHTLLGNRWSLIAGRLPGRTDNEKELLEQHAQPQDRHRRHRRRRQPRWQHAGHRQSDGRGVVQLRRAAGPAAAASLPRRHRHSNGSGGGGGDDDHRVGAQGRAVHARVLLPRP</sequence>
<dbReference type="SUPFAM" id="SSF46689">
    <property type="entry name" value="Homeodomain-like"/>
    <property type="match status" value="1"/>
</dbReference>
<evidence type="ECO:0000256" key="4">
    <source>
        <dbReference type="ARBA" id="ARBA00023125"/>
    </source>
</evidence>
<dbReference type="InterPro" id="IPR009057">
    <property type="entry name" value="Homeodomain-like_sf"/>
</dbReference>
<dbReference type="PROSITE" id="PS50090">
    <property type="entry name" value="MYB_LIKE"/>
    <property type="match status" value="2"/>
</dbReference>
<evidence type="ECO:0000256" key="1">
    <source>
        <dbReference type="ARBA" id="ARBA00004123"/>
    </source>
</evidence>
<comment type="subcellular location">
    <subcellularLocation>
        <location evidence="1">Nucleus</location>
    </subcellularLocation>
</comment>
<proteinExistence type="predicted"/>